<dbReference type="Pfam" id="PF25042">
    <property type="entry name" value="DUF7787"/>
    <property type="match status" value="1"/>
</dbReference>
<dbReference type="AlphaFoldDB" id="A0A9Q1KLF3"/>
<sequence>MENKRKQRNIHLHLEDYTSYFHYRNAADLGYEQLNQIIHLHGFFKLRGEKVGLVKALNEVDNLLDPHRSTINYESVASDDFCSMTIDEVNADLDALEWQEFQVQSLQSLSSNNGDRHESDNNGDASVEKRRRKWGRNEKERKVFDPVHLTKPRSDKSRVKRKRLREIGISI</sequence>
<reference evidence="3" key="1">
    <citation type="submission" date="2022-04" db="EMBL/GenBank/DDBJ databases">
        <title>Carnegiea gigantea Genome sequencing and assembly v2.</title>
        <authorList>
            <person name="Copetti D."/>
            <person name="Sanderson M.J."/>
            <person name="Burquez A."/>
            <person name="Wojciechowski M.F."/>
        </authorList>
    </citation>
    <scope>NUCLEOTIDE SEQUENCE</scope>
    <source>
        <strain evidence="3">SGP5-SGP5p</strain>
        <tissue evidence="3">Aerial part</tissue>
    </source>
</reference>
<comment type="caution">
    <text evidence="3">The sequence shown here is derived from an EMBL/GenBank/DDBJ whole genome shotgun (WGS) entry which is preliminary data.</text>
</comment>
<dbReference type="PANTHER" id="PTHR35096">
    <property type="entry name" value="BNAA08G28570D PROTEIN"/>
    <property type="match status" value="1"/>
</dbReference>
<dbReference type="Proteomes" id="UP001153076">
    <property type="component" value="Unassembled WGS sequence"/>
</dbReference>
<accession>A0A9Q1KLF3</accession>
<dbReference type="OrthoDB" id="692230at2759"/>
<dbReference type="EMBL" id="JAKOGI010000082">
    <property type="protein sequence ID" value="KAJ8444921.1"/>
    <property type="molecule type" value="Genomic_DNA"/>
</dbReference>
<keyword evidence="4" id="KW-1185">Reference proteome</keyword>
<name>A0A9Q1KLF3_9CARY</name>
<dbReference type="PANTHER" id="PTHR35096:SF14">
    <property type="match status" value="1"/>
</dbReference>
<evidence type="ECO:0000313" key="4">
    <source>
        <dbReference type="Proteomes" id="UP001153076"/>
    </source>
</evidence>
<feature type="region of interest" description="Disordered" evidence="1">
    <location>
        <begin position="109"/>
        <end position="132"/>
    </location>
</feature>
<organism evidence="3 4">
    <name type="scientific">Carnegiea gigantea</name>
    <dbReference type="NCBI Taxonomy" id="171969"/>
    <lineage>
        <taxon>Eukaryota</taxon>
        <taxon>Viridiplantae</taxon>
        <taxon>Streptophyta</taxon>
        <taxon>Embryophyta</taxon>
        <taxon>Tracheophyta</taxon>
        <taxon>Spermatophyta</taxon>
        <taxon>Magnoliopsida</taxon>
        <taxon>eudicotyledons</taxon>
        <taxon>Gunneridae</taxon>
        <taxon>Pentapetalae</taxon>
        <taxon>Caryophyllales</taxon>
        <taxon>Cactineae</taxon>
        <taxon>Cactaceae</taxon>
        <taxon>Cactoideae</taxon>
        <taxon>Echinocereeae</taxon>
        <taxon>Carnegiea</taxon>
    </lineage>
</organism>
<proteinExistence type="predicted"/>
<protein>
    <recommendedName>
        <fullName evidence="2">DUF7787 domain-containing protein</fullName>
    </recommendedName>
</protein>
<evidence type="ECO:0000259" key="2">
    <source>
        <dbReference type="Pfam" id="PF25042"/>
    </source>
</evidence>
<gene>
    <name evidence="3" type="ORF">Cgig2_029115</name>
</gene>
<dbReference type="InterPro" id="IPR056689">
    <property type="entry name" value="DUF7787"/>
</dbReference>
<evidence type="ECO:0000313" key="3">
    <source>
        <dbReference type="EMBL" id="KAJ8444921.1"/>
    </source>
</evidence>
<feature type="domain" description="DUF7787" evidence="2">
    <location>
        <begin position="11"/>
        <end position="61"/>
    </location>
</feature>
<evidence type="ECO:0000256" key="1">
    <source>
        <dbReference type="SAM" id="MobiDB-lite"/>
    </source>
</evidence>